<dbReference type="EMBL" id="QTSX02003929">
    <property type="protein sequence ID" value="KAJ9067646.1"/>
    <property type="molecule type" value="Genomic_DNA"/>
</dbReference>
<reference evidence="1" key="1">
    <citation type="submission" date="2022-04" db="EMBL/GenBank/DDBJ databases">
        <title>Genome of the entomopathogenic fungus Entomophthora muscae.</title>
        <authorList>
            <person name="Elya C."/>
            <person name="Lovett B.R."/>
            <person name="Lee E."/>
            <person name="Macias A.M."/>
            <person name="Hajek A.E."/>
            <person name="De Bivort B.L."/>
            <person name="Kasson M.T."/>
            <person name="De Fine Licht H.H."/>
            <person name="Stajich J.E."/>
        </authorList>
    </citation>
    <scope>NUCLEOTIDE SEQUENCE</scope>
    <source>
        <strain evidence="1">Berkeley</strain>
    </source>
</reference>
<dbReference type="Proteomes" id="UP001165960">
    <property type="component" value="Unassembled WGS sequence"/>
</dbReference>
<organism evidence="1 2">
    <name type="scientific">Entomophthora muscae</name>
    <dbReference type="NCBI Taxonomy" id="34485"/>
    <lineage>
        <taxon>Eukaryota</taxon>
        <taxon>Fungi</taxon>
        <taxon>Fungi incertae sedis</taxon>
        <taxon>Zoopagomycota</taxon>
        <taxon>Entomophthoromycotina</taxon>
        <taxon>Entomophthoromycetes</taxon>
        <taxon>Entomophthorales</taxon>
        <taxon>Entomophthoraceae</taxon>
        <taxon>Entomophthora</taxon>
    </lineage>
</organism>
<accession>A0ACC2SZG8</accession>
<evidence type="ECO:0000313" key="2">
    <source>
        <dbReference type="Proteomes" id="UP001165960"/>
    </source>
</evidence>
<evidence type="ECO:0000313" key="1">
    <source>
        <dbReference type="EMBL" id="KAJ9067646.1"/>
    </source>
</evidence>
<protein>
    <submittedName>
        <fullName evidence="1">Uncharacterized protein</fullName>
    </submittedName>
</protein>
<sequence length="626" mass="71208">MPNEAFNEPLTWAGVCDMCRLRKIKCDKIRLGCSRCIKNSLPCTYGLYRPKRSKAGSFSVKSSLPWLKPPDELSINRPNPIAEDSSVSIICHMLETLFIDPFGKKIIHEALECVQPTNATNFKAVPLYLRVEQRIKSFPGFSKSSLLNEYYSMQMSALTLTDQDQVNSKFPLLLSQLLAIFFCHVNTYHPLVNQQWAYNLFNSPIESAGKNALLYMIGLIALDFYPLSSAIPLLRATIFSRAHQWLNRCVHQPSFASCLALTLATSYRFPVPLEKALAYPNYRPHELAVRMAYLLGLHRSPASGLSASTRELRKRLFLALYVFDCMSGYTNNRPRLIPYEKVVGIVPKYQASIDSQTPYEDSHHSKALSPSTVLLFNSYTNRFTIVMDQVYYMQRDFNEWLSSNQLSTPNASILHLPPIFKAHPLYRSFLMRTVDLERQLHEWYMDWSVCFKISQVQGAVGIPDSFSHYHAMVLFIYYLSAIIMINRPLMSSLYTLDQAECAARQLLGPLPKLSSSPPLMVVDLFAMAPENKCNFVSSMVATVLVNIKPQLVNRAIPYAWGVVMNVALTYHRVASVLPPSHPFHPPIRMRLLDIADIAKEGALRWQQAKSIYFNLQSLINKLHTTP</sequence>
<gene>
    <name evidence="1" type="ORF">DSO57_1037020</name>
</gene>
<proteinExistence type="predicted"/>
<keyword evidence="2" id="KW-1185">Reference proteome</keyword>
<name>A0ACC2SZG8_9FUNG</name>
<comment type="caution">
    <text evidence="1">The sequence shown here is derived from an EMBL/GenBank/DDBJ whole genome shotgun (WGS) entry which is preliminary data.</text>
</comment>